<sequence length="195" mass="21899">MYKKVLAYLALSLGIAEVVVILVSWLLTAAMPESFAHSLTSPEGIRWFTGHFVDHLTSVWLVWLVLISITIGVVKQSRVLHFDHTQYRQRTALRLMLIELCISAGIILALTLLPHAILLNAVGTLFPGPFTHSLIPYICFSVMVMGMSYGIMSESIKGISQVYDAMNQGIRLLSPCFLFYILVMQLYTSILYVME</sequence>
<name>A0A414Y020_9BACT</name>
<evidence type="ECO:0000313" key="3">
    <source>
        <dbReference type="Proteomes" id="UP000284548"/>
    </source>
</evidence>
<comment type="caution">
    <text evidence="2">The sequence shown here is derived from an EMBL/GenBank/DDBJ whole genome shotgun (WGS) entry which is preliminary data.</text>
</comment>
<dbReference type="GO" id="GO:0015558">
    <property type="term" value="F:secondary active p-aminobenzoyl-glutamate transmembrane transporter activity"/>
    <property type="evidence" value="ECO:0007669"/>
    <property type="project" value="InterPro"/>
</dbReference>
<keyword evidence="1" id="KW-1133">Transmembrane helix</keyword>
<dbReference type="AlphaFoldDB" id="A0A414Y020"/>
<gene>
    <name evidence="2" type="ORF">DW192_11420</name>
</gene>
<dbReference type="EMBL" id="QRKB01000031">
    <property type="protein sequence ID" value="RHH79542.1"/>
    <property type="molecule type" value="Genomic_DNA"/>
</dbReference>
<feature type="transmembrane region" description="Helical" evidence="1">
    <location>
        <begin position="95"/>
        <end position="122"/>
    </location>
</feature>
<feature type="transmembrane region" description="Helical" evidence="1">
    <location>
        <begin position="172"/>
        <end position="194"/>
    </location>
</feature>
<keyword evidence="1" id="KW-0472">Membrane</keyword>
<dbReference type="RefSeq" id="WP_118255293.1">
    <property type="nucleotide sequence ID" value="NZ_QRKB01000031.1"/>
</dbReference>
<dbReference type="Proteomes" id="UP000284548">
    <property type="component" value="Unassembled WGS sequence"/>
</dbReference>
<feature type="transmembrane region" description="Helical" evidence="1">
    <location>
        <begin position="52"/>
        <end position="74"/>
    </location>
</feature>
<evidence type="ECO:0000256" key="1">
    <source>
        <dbReference type="SAM" id="Phobius"/>
    </source>
</evidence>
<accession>A0A414Y020</accession>
<proteinExistence type="predicted"/>
<organism evidence="2 3">
    <name type="scientific">Segatella copri</name>
    <dbReference type="NCBI Taxonomy" id="165179"/>
    <lineage>
        <taxon>Bacteria</taxon>
        <taxon>Pseudomonadati</taxon>
        <taxon>Bacteroidota</taxon>
        <taxon>Bacteroidia</taxon>
        <taxon>Bacteroidales</taxon>
        <taxon>Prevotellaceae</taxon>
        <taxon>Segatella</taxon>
    </lineage>
</organism>
<keyword evidence="1" id="KW-0812">Transmembrane</keyword>
<evidence type="ECO:0000313" key="2">
    <source>
        <dbReference type="EMBL" id="RHH79542.1"/>
    </source>
</evidence>
<dbReference type="GO" id="GO:1902604">
    <property type="term" value="P:p-aminobenzoyl-glutamate transmembrane transport"/>
    <property type="evidence" value="ECO:0007669"/>
    <property type="project" value="InterPro"/>
</dbReference>
<feature type="transmembrane region" description="Helical" evidence="1">
    <location>
        <begin position="134"/>
        <end position="152"/>
    </location>
</feature>
<dbReference type="Pfam" id="PF03806">
    <property type="entry name" value="ABG_transport"/>
    <property type="match status" value="1"/>
</dbReference>
<protein>
    <submittedName>
        <fullName evidence="2">ABC transporter substrate-binding protein</fullName>
    </submittedName>
</protein>
<feature type="transmembrane region" description="Helical" evidence="1">
    <location>
        <begin position="7"/>
        <end position="32"/>
    </location>
</feature>
<dbReference type="InterPro" id="IPR004697">
    <property type="entry name" value="AbgT"/>
</dbReference>
<reference evidence="2 3" key="1">
    <citation type="submission" date="2018-08" db="EMBL/GenBank/DDBJ databases">
        <title>A genome reference for cultivated species of the human gut microbiota.</title>
        <authorList>
            <person name="Zou Y."/>
            <person name="Xue W."/>
            <person name="Luo G."/>
        </authorList>
    </citation>
    <scope>NUCLEOTIDE SEQUENCE [LARGE SCALE GENOMIC DNA]</scope>
    <source>
        <strain evidence="2 3">AM16-54</strain>
    </source>
</reference>